<dbReference type="PROSITE" id="PS51257">
    <property type="entry name" value="PROKAR_LIPOPROTEIN"/>
    <property type="match status" value="1"/>
</dbReference>
<dbReference type="InterPro" id="IPR036779">
    <property type="entry name" value="LysM_dom_sf"/>
</dbReference>
<organism evidence="3 4">
    <name type="scientific">Corticicoccus populi</name>
    <dbReference type="NCBI Taxonomy" id="1812821"/>
    <lineage>
        <taxon>Bacteria</taxon>
        <taxon>Bacillati</taxon>
        <taxon>Bacillota</taxon>
        <taxon>Bacilli</taxon>
        <taxon>Bacillales</taxon>
        <taxon>Staphylococcaceae</taxon>
        <taxon>Corticicoccus</taxon>
    </lineage>
</organism>
<dbReference type="Gene3D" id="3.40.50.1110">
    <property type="entry name" value="SGNH hydrolase"/>
    <property type="match status" value="1"/>
</dbReference>
<dbReference type="GO" id="GO:0016787">
    <property type="term" value="F:hydrolase activity"/>
    <property type="evidence" value="ECO:0007669"/>
    <property type="project" value="UniProtKB-KW"/>
</dbReference>
<dbReference type="InterPro" id="IPR018392">
    <property type="entry name" value="LysM"/>
</dbReference>
<gene>
    <name evidence="3" type="ORF">ACFSX4_12205</name>
</gene>
<dbReference type="Pfam" id="PF00657">
    <property type="entry name" value="Lipase_GDSL"/>
    <property type="match status" value="1"/>
</dbReference>
<protein>
    <submittedName>
        <fullName evidence="3">SGNH/GDSL hydrolase family protein</fullName>
    </submittedName>
</protein>
<dbReference type="InterPro" id="IPR001087">
    <property type="entry name" value="GDSL"/>
</dbReference>
<dbReference type="Gene3D" id="3.10.350.10">
    <property type="entry name" value="LysM domain"/>
    <property type="match status" value="1"/>
</dbReference>
<dbReference type="PROSITE" id="PS51782">
    <property type="entry name" value="LYSM"/>
    <property type="match status" value="1"/>
</dbReference>
<sequence length="446" mass="49518">MKNKILTGILSAAACILTVSSTASAEPAEGYSPEDGMYIKAENEFYWEGRYSNDRVFSEYLANELAGDYENITNYAVGGAFSGDLSTGGNEHSNWSEWIHGWGGVEQTERFLDDVNGEADPDALYIISIGGNDAYAVEDLGVETAADITSDYSLQMVQNLVESGARHILLPNRFVDERSGLEDFSDIRNQLVVNKIENYLADENTPDDVEVIYGHNHQLRENIDEQGPEAFGYKSMGFYMVSDWVPAYGYGLAAEENSDIFPVSEADVQEGYGVYSTDSDYYTPEAEGWKPDDFYTYDEYHLSGRSNRHMATYLLNSDITTEEGTFEKIYNGPKSDFAAAIEDDRIPSNFSTVYTFGDSSIDIGRGLEVTTQLVENRDSGKPKEASYIIKSGDSLWGIVREQYSTEDDAQTLSIVQAVVEENNILHPDSVHAGQELKLPDADVPEK</sequence>
<accession>A0ABW5WY77</accession>
<name>A0ABW5WY77_9STAP</name>
<feature type="domain" description="LysM" evidence="2">
    <location>
        <begin position="385"/>
        <end position="438"/>
    </location>
</feature>
<dbReference type="CDD" id="cd00118">
    <property type="entry name" value="LysM"/>
    <property type="match status" value="1"/>
</dbReference>
<dbReference type="SUPFAM" id="SSF52266">
    <property type="entry name" value="SGNH hydrolase"/>
    <property type="match status" value="1"/>
</dbReference>
<feature type="chain" id="PRO_5045419642" evidence="1">
    <location>
        <begin position="26"/>
        <end position="446"/>
    </location>
</feature>
<reference evidence="4" key="1">
    <citation type="journal article" date="2019" name="Int. J. Syst. Evol. Microbiol.">
        <title>The Global Catalogue of Microorganisms (GCM) 10K type strain sequencing project: providing services to taxonomists for standard genome sequencing and annotation.</title>
        <authorList>
            <consortium name="The Broad Institute Genomics Platform"/>
            <consortium name="The Broad Institute Genome Sequencing Center for Infectious Disease"/>
            <person name="Wu L."/>
            <person name="Ma J."/>
        </authorList>
    </citation>
    <scope>NUCLEOTIDE SEQUENCE [LARGE SCALE GENOMIC DNA]</scope>
    <source>
        <strain evidence="4">KCTC 33575</strain>
    </source>
</reference>
<dbReference type="RefSeq" id="WP_377775241.1">
    <property type="nucleotide sequence ID" value="NZ_JBHUOQ010000004.1"/>
</dbReference>
<proteinExistence type="predicted"/>
<dbReference type="SMART" id="SM00257">
    <property type="entry name" value="LysM"/>
    <property type="match status" value="1"/>
</dbReference>
<comment type="caution">
    <text evidence="3">The sequence shown here is derived from an EMBL/GenBank/DDBJ whole genome shotgun (WGS) entry which is preliminary data.</text>
</comment>
<dbReference type="Proteomes" id="UP001597519">
    <property type="component" value="Unassembled WGS sequence"/>
</dbReference>
<evidence type="ECO:0000313" key="3">
    <source>
        <dbReference type="EMBL" id="MFD2831228.1"/>
    </source>
</evidence>
<keyword evidence="1" id="KW-0732">Signal</keyword>
<evidence type="ECO:0000313" key="4">
    <source>
        <dbReference type="Proteomes" id="UP001597519"/>
    </source>
</evidence>
<feature type="signal peptide" evidence="1">
    <location>
        <begin position="1"/>
        <end position="25"/>
    </location>
</feature>
<dbReference type="EMBL" id="JBHUOQ010000004">
    <property type="protein sequence ID" value="MFD2831228.1"/>
    <property type="molecule type" value="Genomic_DNA"/>
</dbReference>
<evidence type="ECO:0000259" key="2">
    <source>
        <dbReference type="PROSITE" id="PS51782"/>
    </source>
</evidence>
<evidence type="ECO:0000256" key="1">
    <source>
        <dbReference type="SAM" id="SignalP"/>
    </source>
</evidence>
<dbReference type="InterPro" id="IPR036514">
    <property type="entry name" value="SGNH_hydro_sf"/>
</dbReference>
<keyword evidence="4" id="KW-1185">Reference proteome</keyword>
<keyword evidence="3" id="KW-0378">Hydrolase</keyword>